<dbReference type="Gene3D" id="1.25.10.10">
    <property type="entry name" value="Leucine-rich Repeat Variant"/>
    <property type="match status" value="1"/>
</dbReference>
<dbReference type="SUPFAM" id="SSF48371">
    <property type="entry name" value="ARM repeat"/>
    <property type="match status" value="1"/>
</dbReference>
<dbReference type="InterPro" id="IPR011989">
    <property type="entry name" value="ARM-like"/>
</dbReference>
<dbReference type="EMBL" id="SNRW01009276">
    <property type="protein sequence ID" value="KAA6378244.1"/>
    <property type="molecule type" value="Genomic_DNA"/>
</dbReference>
<dbReference type="InterPro" id="IPR016024">
    <property type="entry name" value="ARM-type_fold"/>
</dbReference>
<proteinExistence type="predicted"/>
<protein>
    <submittedName>
        <fullName evidence="1">Uncharacterized protein</fullName>
    </submittedName>
</protein>
<dbReference type="Proteomes" id="UP000324800">
    <property type="component" value="Unassembled WGS sequence"/>
</dbReference>
<name>A0A5J4V747_9EUKA</name>
<dbReference type="OrthoDB" id="201709at2759"/>
<dbReference type="AlphaFoldDB" id="A0A5J4V747"/>
<organism evidence="1 2">
    <name type="scientific">Streblomastix strix</name>
    <dbReference type="NCBI Taxonomy" id="222440"/>
    <lineage>
        <taxon>Eukaryota</taxon>
        <taxon>Metamonada</taxon>
        <taxon>Preaxostyla</taxon>
        <taxon>Oxymonadida</taxon>
        <taxon>Streblomastigidae</taxon>
        <taxon>Streblomastix</taxon>
    </lineage>
</organism>
<comment type="caution">
    <text evidence="1">The sequence shown here is derived from an EMBL/GenBank/DDBJ whole genome shotgun (WGS) entry which is preliminary data.</text>
</comment>
<accession>A0A5J4V747</accession>
<evidence type="ECO:0000313" key="2">
    <source>
        <dbReference type="Proteomes" id="UP000324800"/>
    </source>
</evidence>
<reference evidence="1 2" key="1">
    <citation type="submission" date="2019-03" db="EMBL/GenBank/DDBJ databases">
        <title>Single cell metagenomics reveals metabolic interactions within the superorganism composed of flagellate Streblomastix strix and complex community of Bacteroidetes bacteria on its surface.</title>
        <authorList>
            <person name="Treitli S.C."/>
            <person name="Kolisko M."/>
            <person name="Husnik F."/>
            <person name="Keeling P."/>
            <person name="Hampl V."/>
        </authorList>
    </citation>
    <scope>NUCLEOTIDE SEQUENCE [LARGE SCALE GENOMIC DNA]</scope>
    <source>
        <strain evidence="1">ST1C</strain>
    </source>
</reference>
<evidence type="ECO:0000313" key="1">
    <source>
        <dbReference type="EMBL" id="KAA6378244.1"/>
    </source>
</evidence>
<gene>
    <name evidence="1" type="ORF">EZS28_026229</name>
</gene>
<sequence>MACACFGPSNSKGQMKTIAKNFQLSVSGTDEQQKLAYGKQENDCDTLQVIFKGKEDNIGRMRAIEEGVVEGCIHIFETRELEQITQPFPEAFLVLTEPASTEINLLIYSKKPFQGLVRLLDHKDNRIVADAIRSLINIITAGSDSTPNKEPHPYYQSLQEIGAIEKLFKLQQNNEDKYVKDLAAVCIGVIFKAQELPQYKEQIIEQLKYLLIDNDEWMRNASKKAINCLVQNNVDPKISTNTTSKDVLAGLAHIEDEQIRKDARIGLKLLSEFKGFILFIINVY</sequence>